<dbReference type="Proteomes" id="UP001321763">
    <property type="component" value="Plasmid pKHSU-234311-028-2"/>
</dbReference>
<geneLocation type="plasmid" evidence="1 2">
    <name>pKHSU-234311-028-2</name>
</geneLocation>
<dbReference type="PROSITE" id="PS00092">
    <property type="entry name" value="N6_MTASE"/>
    <property type="match status" value="1"/>
</dbReference>
<proteinExistence type="predicted"/>
<sequence>MFSSKTDMWSTPQEFFNKLNEEFKFNLDPCSTHENAKCKKHFTIVEDGLKQDWKGQTVFCNPPYGRDIKDWVKKCYEESLKPNTTVVMLIPARTDTIYFHEYIYKKAKEIRFIKGRLKFGGAKNVAPFPSMVVIFKSNN</sequence>
<evidence type="ECO:0000313" key="1">
    <source>
        <dbReference type="EMBL" id="BDR82530.1"/>
    </source>
</evidence>
<dbReference type="InterPro" id="IPR008593">
    <property type="entry name" value="Dam_MeTrfase"/>
</dbReference>
<accession>A0ABC8EG91</accession>
<name>A0ABC8EG91_CLOTA</name>
<dbReference type="Pfam" id="PF05869">
    <property type="entry name" value="Dam"/>
    <property type="match status" value="1"/>
</dbReference>
<gene>
    <name evidence="1" type="ORF">K234311028_p20130</name>
</gene>
<protein>
    <submittedName>
        <fullName evidence="1">DNA N-6-adenine-methyltransferase of bacteriophage</fullName>
    </submittedName>
</protein>
<dbReference type="InterPro" id="IPR002052">
    <property type="entry name" value="DNA_methylase_N6_adenine_CS"/>
</dbReference>
<dbReference type="RefSeq" id="WP_317725121.1">
    <property type="nucleotide sequence ID" value="NZ_AP026820.1"/>
</dbReference>
<organism evidence="1 2">
    <name type="scientific">Clostridium tetani</name>
    <dbReference type="NCBI Taxonomy" id="1513"/>
    <lineage>
        <taxon>Bacteria</taxon>
        <taxon>Bacillati</taxon>
        <taxon>Bacillota</taxon>
        <taxon>Clostridia</taxon>
        <taxon>Eubacteriales</taxon>
        <taxon>Clostridiaceae</taxon>
        <taxon>Clostridium</taxon>
    </lineage>
</organism>
<keyword evidence="1" id="KW-0614">Plasmid</keyword>
<evidence type="ECO:0000313" key="2">
    <source>
        <dbReference type="Proteomes" id="UP001321763"/>
    </source>
</evidence>
<reference evidence="1 2" key="1">
    <citation type="submission" date="2022-09" db="EMBL/GenBank/DDBJ databases">
        <title>complete genome sequences of Clostridium tetani str. KHSU-234311-028 isolated from soil.</title>
        <authorList>
            <person name="Sekizuka T."/>
            <person name="Shitada C."/>
            <person name="Takahashi M."/>
            <person name="Kuroda M."/>
        </authorList>
    </citation>
    <scope>NUCLEOTIDE SEQUENCE [LARGE SCALE GENOMIC DNA]</scope>
    <source>
        <strain evidence="1 2">KHSU-234311-028</strain>
        <plasmid evidence="1 2">pKHSU-234311-028-2</plasmid>
    </source>
</reference>
<dbReference type="AlphaFoldDB" id="A0ABC8EG91"/>
<dbReference type="EMBL" id="AP026820">
    <property type="protein sequence ID" value="BDR82530.1"/>
    <property type="molecule type" value="Genomic_DNA"/>
</dbReference>